<feature type="compositionally biased region" description="Basic residues" evidence="1">
    <location>
        <begin position="59"/>
        <end position="70"/>
    </location>
</feature>
<feature type="domain" description="PH-like" evidence="2">
    <location>
        <begin position="280"/>
        <end position="470"/>
    </location>
</feature>
<dbReference type="AlphaFoldDB" id="A0A836IBC0"/>
<organism evidence="3 4">
    <name type="scientific">Porcisia hertigi</name>
    <dbReference type="NCBI Taxonomy" id="2761500"/>
    <lineage>
        <taxon>Eukaryota</taxon>
        <taxon>Discoba</taxon>
        <taxon>Euglenozoa</taxon>
        <taxon>Kinetoplastea</taxon>
        <taxon>Metakinetoplastina</taxon>
        <taxon>Trypanosomatida</taxon>
        <taxon>Trypanosomatidae</taxon>
        <taxon>Leishmaniinae</taxon>
        <taxon>Porcisia</taxon>
    </lineage>
</organism>
<evidence type="ECO:0000313" key="4">
    <source>
        <dbReference type="Proteomes" id="UP000674318"/>
    </source>
</evidence>
<feature type="compositionally biased region" description="Low complexity" evidence="1">
    <location>
        <begin position="196"/>
        <end position="207"/>
    </location>
</feature>
<keyword evidence="4" id="KW-1185">Reference proteome</keyword>
<accession>A0A836IBC0</accession>
<evidence type="ECO:0000256" key="1">
    <source>
        <dbReference type="SAM" id="MobiDB-lite"/>
    </source>
</evidence>
<reference evidence="3 4" key="1">
    <citation type="submission" date="2021-02" db="EMBL/GenBank/DDBJ databases">
        <title>Porcisia hertigi Genome sequencing and assembly.</title>
        <authorList>
            <person name="Almutairi H."/>
            <person name="Gatherer D."/>
        </authorList>
    </citation>
    <scope>NUCLEOTIDE SEQUENCE [LARGE SCALE GENOMIC DNA]</scope>
    <source>
        <strain evidence="3 4">C119</strain>
    </source>
</reference>
<sequence length="472" mass="53631">MGHYVEGIADNLSREFHAMSSRRNSQWWSPTRGVDEGLHRSSSPDYFSSAYTRPLRYGSKGRSRGSSSRRRTGELNGRYDTCTFPWDRLPTGRRTRAVPVKESIERSASEDQWRRDAAFQDRRGGPRQRQEVRRGGDRWYDASSSSFSSYTSSDTYSYSSRDSNSLSSSSEAGSPGQKKDCGVPRVRAQRQRKLSGSRPSGSPGFRLRFTPVGHLHLDASPANGIRWVDDDRRDQESVRGAKESKAGFPLREHLDLYGEDVAEVNPTTQPGSLRLTQMPSLQPSGFLQRVISAVAYYRGVPPPPSVPREVILAFDEYVSPGSMMLKFIAHGSPHSRFFVIRFLDVISSSTRFRGGQELLHQPSGLYAVLSWYHKLSSRHMIRFLPLHDLIEVKANGADHKYVRRRVVQPGVLRGPWKGFVTSYMRAEFILQFRFFSRFTRAEETLAMMAENRAQYLAWLVVGSFISQIGRIR</sequence>
<gene>
    <name evidence="3" type="ORF">JKF63_01839</name>
</gene>
<comment type="caution">
    <text evidence="3">The sequence shown here is derived from an EMBL/GenBank/DDBJ whole genome shotgun (WGS) entry which is preliminary data.</text>
</comment>
<feature type="compositionally biased region" description="Polar residues" evidence="1">
    <location>
        <begin position="40"/>
        <end position="51"/>
    </location>
</feature>
<feature type="compositionally biased region" description="Low complexity" evidence="1">
    <location>
        <begin position="143"/>
        <end position="170"/>
    </location>
</feature>
<dbReference type="InterPro" id="IPR057608">
    <property type="entry name" value="PH_2_kinetoplastids"/>
</dbReference>
<dbReference type="RefSeq" id="XP_067754041.1">
    <property type="nucleotide sequence ID" value="XM_067897884.1"/>
</dbReference>
<evidence type="ECO:0000313" key="3">
    <source>
        <dbReference type="EMBL" id="KAG5494006.1"/>
    </source>
</evidence>
<dbReference type="KEGG" id="phet:94287961"/>
<dbReference type="OrthoDB" id="261850at2759"/>
<protein>
    <recommendedName>
        <fullName evidence="2">PH-like domain-containing protein</fullName>
    </recommendedName>
</protein>
<proteinExistence type="predicted"/>
<evidence type="ECO:0000259" key="2">
    <source>
        <dbReference type="Pfam" id="PF25406"/>
    </source>
</evidence>
<dbReference type="EMBL" id="JAFJZO010000034">
    <property type="protein sequence ID" value="KAG5494006.1"/>
    <property type="molecule type" value="Genomic_DNA"/>
</dbReference>
<feature type="compositionally biased region" description="Basic and acidic residues" evidence="1">
    <location>
        <begin position="102"/>
        <end position="140"/>
    </location>
</feature>
<feature type="region of interest" description="Disordered" evidence="1">
    <location>
        <begin position="97"/>
        <end position="207"/>
    </location>
</feature>
<feature type="region of interest" description="Disordered" evidence="1">
    <location>
        <begin position="26"/>
        <end position="76"/>
    </location>
</feature>
<name>A0A836IBC0_9TRYP</name>
<dbReference type="GeneID" id="94287961"/>
<dbReference type="Proteomes" id="UP000674318">
    <property type="component" value="Unassembled WGS sequence"/>
</dbReference>
<dbReference type="Pfam" id="PF25406">
    <property type="entry name" value="PH_31"/>
    <property type="match status" value="1"/>
</dbReference>